<dbReference type="AlphaFoldDB" id="A0A6A6GNC5"/>
<dbReference type="Proteomes" id="UP000799538">
    <property type="component" value="Unassembled WGS sequence"/>
</dbReference>
<organism evidence="3 4">
    <name type="scientific">Elsinoe ampelina</name>
    <dbReference type="NCBI Taxonomy" id="302913"/>
    <lineage>
        <taxon>Eukaryota</taxon>
        <taxon>Fungi</taxon>
        <taxon>Dikarya</taxon>
        <taxon>Ascomycota</taxon>
        <taxon>Pezizomycotina</taxon>
        <taxon>Dothideomycetes</taxon>
        <taxon>Dothideomycetidae</taxon>
        <taxon>Myriangiales</taxon>
        <taxon>Elsinoaceae</taxon>
        <taxon>Elsinoe</taxon>
    </lineage>
</organism>
<feature type="coiled-coil region" evidence="1">
    <location>
        <begin position="293"/>
        <end position="355"/>
    </location>
</feature>
<dbReference type="PANTHER" id="PTHR42085">
    <property type="entry name" value="F-BOX DOMAIN-CONTAINING PROTEIN"/>
    <property type="match status" value="1"/>
</dbReference>
<reference evidence="4" key="1">
    <citation type="journal article" date="2020" name="Stud. Mycol.">
        <title>101 Dothideomycetes genomes: A test case for predicting lifestyles and emergence of pathogens.</title>
        <authorList>
            <person name="Haridas S."/>
            <person name="Albert R."/>
            <person name="Binder M."/>
            <person name="Bloem J."/>
            <person name="LaButti K."/>
            <person name="Salamov A."/>
            <person name="Andreopoulos B."/>
            <person name="Baker S."/>
            <person name="Barry K."/>
            <person name="Bills G."/>
            <person name="Bluhm B."/>
            <person name="Cannon C."/>
            <person name="Castanera R."/>
            <person name="Culley D."/>
            <person name="Daum C."/>
            <person name="Ezra D."/>
            <person name="Gonzalez J."/>
            <person name="Henrissat B."/>
            <person name="Kuo A."/>
            <person name="Liang C."/>
            <person name="Lipzen A."/>
            <person name="Lutzoni F."/>
            <person name="Magnuson J."/>
            <person name="Mondo S."/>
            <person name="Nolan M."/>
            <person name="Ohm R."/>
            <person name="Pangilinan J."/>
            <person name="Park H.-J."/>
            <person name="Ramirez L."/>
            <person name="Alfaro M."/>
            <person name="Sun H."/>
            <person name="Tritt A."/>
            <person name="Yoshinaga Y."/>
            <person name="Zwiers L.-H."/>
            <person name="Turgeon B."/>
            <person name="Goodwin S."/>
            <person name="Spatafora J."/>
            <person name="Crous P."/>
            <person name="Grigoriev I."/>
        </authorList>
    </citation>
    <scope>NUCLEOTIDE SEQUENCE [LARGE SCALE GENOMIC DNA]</scope>
    <source>
        <strain evidence="4">CECT 20119</strain>
    </source>
</reference>
<sequence length="370" mass="41655">MLPNTSHHLPFRGLPPELRHQIYTHLLVHPHPLILTERPASTPSTFLDTTGAQPVHLSSHTPAPYLPLLLLSRSEQPSISTLFLGGNTFRLSTSCASAVHFLSDLPPATRLGLRRVSIASKALYYYDTANRPFRALFRLLAEEMALKSVELCTYEGQNGLIDAVFREAARGVYEGLVGQMRVRYEIAPAYGVEGGENVLAGRVVWDEWEEGFRGRYEGRDQEGGRRMGYREGGRRDGGDGGEVVNTPMLSPYWTRFFGGDQRRSELVKEGRALCPFQLFVEHVEEFGERNVVLVLKEVERRVLEERIDAIENKARLVQQVSGKESVTAPVMLEKVDRARRTLESLDKRKVEVAEMKRDLFTQAGIHSDGL</sequence>
<dbReference type="InterPro" id="IPR038883">
    <property type="entry name" value="AN11006-like"/>
</dbReference>
<proteinExistence type="predicted"/>
<evidence type="ECO:0000313" key="3">
    <source>
        <dbReference type="EMBL" id="KAF2227079.1"/>
    </source>
</evidence>
<evidence type="ECO:0000313" key="4">
    <source>
        <dbReference type="Proteomes" id="UP000799538"/>
    </source>
</evidence>
<gene>
    <name evidence="3" type="ORF">BDZ85DRAFT_316497</name>
</gene>
<feature type="region of interest" description="Disordered" evidence="2">
    <location>
        <begin position="223"/>
        <end position="243"/>
    </location>
</feature>
<keyword evidence="4" id="KW-1185">Reference proteome</keyword>
<protein>
    <submittedName>
        <fullName evidence="3">Uncharacterized protein</fullName>
    </submittedName>
</protein>
<keyword evidence="1" id="KW-0175">Coiled coil</keyword>
<accession>A0A6A6GNC5</accession>
<dbReference type="PANTHER" id="PTHR42085:SF7">
    <property type="entry name" value="F-BOX DOMAIN-CONTAINING PROTEIN"/>
    <property type="match status" value="1"/>
</dbReference>
<dbReference type="OrthoDB" id="3905681at2759"/>
<name>A0A6A6GNC5_9PEZI</name>
<feature type="compositionally biased region" description="Basic and acidic residues" evidence="2">
    <location>
        <begin position="223"/>
        <end position="238"/>
    </location>
</feature>
<dbReference type="EMBL" id="ML992502">
    <property type="protein sequence ID" value="KAF2227079.1"/>
    <property type="molecule type" value="Genomic_DNA"/>
</dbReference>
<evidence type="ECO:0000256" key="2">
    <source>
        <dbReference type="SAM" id="MobiDB-lite"/>
    </source>
</evidence>
<evidence type="ECO:0000256" key="1">
    <source>
        <dbReference type="SAM" id="Coils"/>
    </source>
</evidence>